<gene>
    <name evidence="3" type="ORF">SCP_0311830</name>
</gene>
<name>A0A401GGX8_9APHY</name>
<proteinExistence type="predicted"/>
<dbReference type="Proteomes" id="UP000287166">
    <property type="component" value="Unassembled WGS sequence"/>
</dbReference>
<protein>
    <submittedName>
        <fullName evidence="3">Uncharacterized protein</fullName>
    </submittedName>
</protein>
<organism evidence="3 4">
    <name type="scientific">Sparassis crispa</name>
    <dbReference type="NCBI Taxonomy" id="139825"/>
    <lineage>
        <taxon>Eukaryota</taxon>
        <taxon>Fungi</taxon>
        <taxon>Dikarya</taxon>
        <taxon>Basidiomycota</taxon>
        <taxon>Agaricomycotina</taxon>
        <taxon>Agaricomycetes</taxon>
        <taxon>Polyporales</taxon>
        <taxon>Sparassidaceae</taxon>
        <taxon>Sparassis</taxon>
    </lineage>
</organism>
<keyword evidence="4" id="KW-1185">Reference proteome</keyword>
<feature type="compositionally biased region" description="Polar residues" evidence="1">
    <location>
        <begin position="149"/>
        <end position="161"/>
    </location>
</feature>
<keyword evidence="2" id="KW-0472">Membrane</keyword>
<dbReference type="EMBL" id="BFAD01000003">
    <property type="protein sequence ID" value="GBE81454.1"/>
    <property type="molecule type" value="Genomic_DNA"/>
</dbReference>
<dbReference type="InParanoid" id="A0A401GGX8"/>
<dbReference type="RefSeq" id="XP_027612367.1">
    <property type="nucleotide sequence ID" value="XM_027756566.1"/>
</dbReference>
<sequence>MQRTSRRSYGRRGWDVRRPNSPLNIWSSSVAPYIPVVLGGAVVVVFGGFVWWKVSRWSKDAKAYYEQKKDIVTEKMSAALESYSVKKDALAEKASATRASYADRKKMVTERLSDVRNIARERIGDARERLNGASPQSREALQEHMDANEPNSTASDDQSIESIHLADGEKKSRMAGAREWMRTRRSS</sequence>
<keyword evidence="2" id="KW-1133">Transmembrane helix</keyword>
<comment type="caution">
    <text evidence="3">The sequence shown here is derived from an EMBL/GenBank/DDBJ whole genome shotgun (WGS) entry which is preliminary data.</text>
</comment>
<dbReference type="GeneID" id="38778371"/>
<reference evidence="3 4" key="1">
    <citation type="journal article" date="2018" name="Sci. Rep.">
        <title>Genome sequence of the cauliflower mushroom Sparassis crispa (Hanabiratake) and its association with beneficial usage.</title>
        <authorList>
            <person name="Kiyama R."/>
            <person name="Furutani Y."/>
            <person name="Kawaguchi K."/>
            <person name="Nakanishi T."/>
        </authorList>
    </citation>
    <scope>NUCLEOTIDE SEQUENCE [LARGE SCALE GENOMIC DNA]</scope>
</reference>
<evidence type="ECO:0000256" key="2">
    <source>
        <dbReference type="SAM" id="Phobius"/>
    </source>
</evidence>
<accession>A0A401GGX8</accession>
<evidence type="ECO:0000256" key="1">
    <source>
        <dbReference type="SAM" id="MobiDB-lite"/>
    </source>
</evidence>
<evidence type="ECO:0000313" key="4">
    <source>
        <dbReference type="Proteomes" id="UP000287166"/>
    </source>
</evidence>
<keyword evidence="2" id="KW-0812">Transmembrane</keyword>
<feature type="region of interest" description="Disordered" evidence="1">
    <location>
        <begin position="126"/>
        <end position="187"/>
    </location>
</feature>
<feature type="transmembrane region" description="Helical" evidence="2">
    <location>
        <begin position="30"/>
        <end position="52"/>
    </location>
</feature>
<dbReference type="AlphaFoldDB" id="A0A401GGX8"/>
<evidence type="ECO:0000313" key="3">
    <source>
        <dbReference type="EMBL" id="GBE81454.1"/>
    </source>
</evidence>